<evidence type="ECO:0000313" key="1">
    <source>
        <dbReference type="EMBL" id="RKF63994.1"/>
    </source>
</evidence>
<dbReference type="AlphaFoldDB" id="A0A420I2T3"/>
<reference evidence="1 2" key="1">
    <citation type="journal article" date="2018" name="BMC Genomics">
        <title>Comparative genome analyses reveal sequence features reflecting distinct modes of host-adaptation between dicot and monocot powdery mildew.</title>
        <authorList>
            <person name="Wu Y."/>
            <person name="Ma X."/>
            <person name="Pan Z."/>
            <person name="Kale S.D."/>
            <person name="Song Y."/>
            <person name="King H."/>
            <person name="Zhang Q."/>
            <person name="Presley C."/>
            <person name="Deng X."/>
            <person name="Wei C.I."/>
            <person name="Xiao S."/>
        </authorList>
    </citation>
    <scope>NUCLEOTIDE SEQUENCE [LARGE SCALE GENOMIC DNA]</scope>
    <source>
        <strain evidence="1">UMSG2</strain>
    </source>
</reference>
<evidence type="ECO:0000313" key="2">
    <source>
        <dbReference type="Proteomes" id="UP000286134"/>
    </source>
</evidence>
<dbReference type="Proteomes" id="UP000286134">
    <property type="component" value="Unassembled WGS sequence"/>
</dbReference>
<name>A0A420I2T3_9PEZI</name>
<keyword evidence="2" id="KW-1185">Reference proteome</keyword>
<organism evidence="1 2">
    <name type="scientific">Erysiphe neolycopersici</name>
    <dbReference type="NCBI Taxonomy" id="212602"/>
    <lineage>
        <taxon>Eukaryota</taxon>
        <taxon>Fungi</taxon>
        <taxon>Dikarya</taxon>
        <taxon>Ascomycota</taxon>
        <taxon>Pezizomycotina</taxon>
        <taxon>Leotiomycetes</taxon>
        <taxon>Erysiphales</taxon>
        <taxon>Erysiphaceae</taxon>
        <taxon>Erysiphe</taxon>
    </lineage>
</organism>
<accession>A0A420I2T3</accession>
<comment type="caution">
    <text evidence="1">The sequence shown here is derived from an EMBL/GenBank/DDBJ whole genome shotgun (WGS) entry which is preliminary data.</text>
</comment>
<dbReference type="EMBL" id="MCFK01002200">
    <property type="protein sequence ID" value="RKF63994.1"/>
    <property type="molecule type" value="Genomic_DNA"/>
</dbReference>
<protein>
    <submittedName>
        <fullName evidence="1">Uncharacterized protein</fullName>
    </submittedName>
</protein>
<proteinExistence type="predicted"/>
<sequence>MSLATYNSTQASDFYFCVDTKLNCFDSSLLESIQKHYDMKTEENIEDKKDDKLRRFADKKGIKKKGGKQEDKLNIKAKI</sequence>
<gene>
    <name evidence="1" type="ORF">OnM2_021020</name>
</gene>